<dbReference type="GeneID" id="25990928"/>
<dbReference type="HOGENOM" id="CLU_558004_0_0_1"/>
<dbReference type="Proteomes" id="UP000002748">
    <property type="component" value="Unassembled WGS sequence"/>
</dbReference>
<dbReference type="PROSITE" id="PS50076">
    <property type="entry name" value="DNAJ_2"/>
    <property type="match status" value="1"/>
</dbReference>
<evidence type="ECO:0000256" key="1">
    <source>
        <dbReference type="SAM" id="MobiDB-lite"/>
    </source>
</evidence>
<accession>J6F375</accession>
<dbReference type="Gene3D" id="1.10.287.110">
    <property type="entry name" value="DnaJ domain"/>
    <property type="match status" value="1"/>
</dbReference>
<dbReference type="SMART" id="SM00271">
    <property type="entry name" value="DnaJ"/>
    <property type="match status" value="1"/>
</dbReference>
<comment type="caution">
    <text evidence="3">The sequence shown here is derived from an EMBL/GenBank/DDBJ whole genome shotgun (WGS) entry which is preliminary data.</text>
</comment>
<dbReference type="PANTHER" id="PTHR44825">
    <property type="match status" value="1"/>
</dbReference>
<protein>
    <recommendedName>
        <fullName evidence="2">J domain-containing protein</fullName>
    </recommendedName>
</protein>
<dbReference type="KEGG" id="tasa:A1Q1_07416"/>
<feature type="region of interest" description="Disordered" evidence="1">
    <location>
        <begin position="269"/>
        <end position="320"/>
    </location>
</feature>
<dbReference type="InterPro" id="IPR036869">
    <property type="entry name" value="J_dom_sf"/>
</dbReference>
<feature type="compositionally biased region" description="Polar residues" evidence="1">
    <location>
        <begin position="305"/>
        <end position="318"/>
    </location>
</feature>
<reference evidence="3 4" key="1">
    <citation type="journal article" date="2012" name="Eukaryot. Cell">
        <title>Draft genome sequence of CBS 2479, the standard type strain of Trichosporon asahii.</title>
        <authorList>
            <person name="Yang R.Y."/>
            <person name="Li H.T."/>
            <person name="Zhu H."/>
            <person name="Zhou G.P."/>
            <person name="Wang M."/>
            <person name="Wang L."/>
        </authorList>
    </citation>
    <scope>NUCLEOTIDE SEQUENCE [LARGE SCALE GENOMIC DNA]</scope>
    <source>
        <strain evidence="4">ATCC 90039 / CBS 2479 / JCM 2466 / KCTC 7840 / NCYC 2677 / UAMH 7654</strain>
    </source>
</reference>
<feature type="compositionally biased region" description="Polar residues" evidence="1">
    <location>
        <begin position="201"/>
        <end position="210"/>
    </location>
</feature>
<dbReference type="PANTHER" id="PTHR44825:SF1">
    <property type="entry name" value="DNAJ HOMOLOG SUBFAMILY C MEMBER 4"/>
    <property type="match status" value="1"/>
</dbReference>
<feature type="domain" description="J" evidence="2">
    <location>
        <begin position="29"/>
        <end position="109"/>
    </location>
</feature>
<feature type="region of interest" description="Disordered" evidence="1">
    <location>
        <begin position="139"/>
        <end position="210"/>
    </location>
</feature>
<dbReference type="AlphaFoldDB" id="J6F375"/>
<evidence type="ECO:0000313" key="3">
    <source>
        <dbReference type="EMBL" id="EJT51444.1"/>
    </source>
</evidence>
<name>J6F375_TRIAS</name>
<gene>
    <name evidence="3" type="ORF">A1Q1_07416</name>
</gene>
<dbReference type="EMBL" id="ALBS01000057">
    <property type="protein sequence ID" value="EJT51444.1"/>
    <property type="molecule type" value="Genomic_DNA"/>
</dbReference>
<sequence length="489" mass="55054">MSAASAPLPTSLPPYAPQLMKNHPPWPQTHYTVLGLPPDCAQNDIRQRYFDLSRKHHPDMGGSVGSFIPLRSECSAGRQLDGSLRQLTNTDAYSVLGDPAQRKDYDTYLRHLAATVAFAPFTSPLPFTDLPQHVSIYSSHPSSEYSRGTSADWRDEPWASASPSGSAGVGSRRTHRSTRSPARSPDRTPHESRHYVKAHSTMPQPLQQRSGPDYRYLFEEEAGRIRRWVEKVVDANDRRARRYEGCRRFRRHQREAREVPRITLVPHDERSEWNDRSGPSNGRGDWETSMTYAEPEERRPGKASTYATARSRTLQSEPEPTWTELLSFASHDTVSSSSSSDSTSLPSHSSQSTYRAPHSALRDEASVTPSMSPTQPPRRKPRRTPFPSPAPGTPSGASSTLSAVRETLRQHAAQHGETPITRMLVAELDKLEARQVNAAYPYTRPGFGYAEHYAGQVGQRRAGRLKILLLVLRTLVWDSVRRWFRVERD</sequence>
<dbReference type="Pfam" id="PF00226">
    <property type="entry name" value="DnaJ"/>
    <property type="match status" value="1"/>
</dbReference>
<feature type="compositionally biased region" description="Basic and acidic residues" evidence="1">
    <location>
        <begin position="184"/>
        <end position="194"/>
    </location>
</feature>
<dbReference type="RefSeq" id="XP_014183127.1">
    <property type="nucleotide sequence ID" value="XM_014327652.1"/>
</dbReference>
<dbReference type="SUPFAM" id="SSF46565">
    <property type="entry name" value="Chaperone J-domain"/>
    <property type="match status" value="1"/>
</dbReference>
<feature type="compositionally biased region" description="Low complexity" evidence="1">
    <location>
        <begin position="159"/>
        <end position="171"/>
    </location>
</feature>
<feature type="compositionally biased region" description="Low complexity" evidence="1">
    <location>
        <begin position="333"/>
        <end position="352"/>
    </location>
</feature>
<organism evidence="3 4">
    <name type="scientific">Trichosporon asahii var. asahii (strain ATCC 90039 / CBS 2479 / JCM 2466 / KCTC 7840 / NBRC 103889/ NCYC 2677 / UAMH 7654)</name>
    <name type="common">Yeast</name>
    <dbReference type="NCBI Taxonomy" id="1186058"/>
    <lineage>
        <taxon>Eukaryota</taxon>
        <taxon>Fungi</taxon>
        <taxon>Dikarya</taxon>
        <taxon>Basidiomycota</taxon>
        <taxon>Agaricomycotina</taxon>
        <taxon>Tremellomycetes</taxon>
        <taxon>Trichosporonales</taxon>
        <taxon>Trichosporonaceae</taxon>
        <taxon>Trichosporon</taxon>
    </lineage>
</organism>
<dbReference type="OrthoDB" id="445556at2759"/>
<evidence type="ECO:0000259" key="2">
    <source>
        <dbReference type="PROSITE" id="PS50076"/>
    </source>
</evidence>
<feature type="region of interest" description="Disordered" evidence="1">
    <location>
        <begin position="333"/>
        <end position="402"/>
    </location>
</feature>
<proteinExistence type="predicted"/>
<dbReference type="VEuPathDB" id="FungiDB:A1Q1_07416"/>
<dbReference type="CDD" id="cd06257">
    <property type="entry name" value="DnaJ"/>
    <property type="match status" value="1"/>
</dbReference>
<dbReference type="InterPro" id="IPR052763">
    <property type="entry name" value="DnaJ_C4"/>
</dbReference>
<evidence type="ECO:0000313" key="4">
    <source>
        <dbReference type="Proteomes" id="UP000002748"/>
    </source>
</evidence>
<dbReference type="InterPro" id="IPR001623">
    <property type="entry name" value="DnaJ_domain"/>
</dbReference>